<evidence type="ECO:0000256" key="16">
    <source>
        <dbReference type="ARBA" id="ARBA00023054"/>
    </source>
</evidence>
<comment type="catalytic activity">
    <reaction evidence="24">
        <text>L-seryl-[protein] + GDP-beta-L-fucose = 3-O-(alpha-L-fucosyl)-L-seryl-[protein] + GDP + H(+)</text>
        <dbReference type="Rhea" id="RHEA:63644"/>
        <dbReference type="Rhea" id="RHEA-COMP:9863"/>
        <dbReference type="Rhea" id="RHEA-COMP:17914"/>
        <dbReference type="ChEBI" id="CHEBI:15378"/>
        <dbReference type="ChEBI" id="CHEBI:29999"/>
        <dbReference type="ChEBI" id="CHEBI:57273"/>
        <dbReference type="ChEBI" id="CHEBI:58189"/>
        <dbReference type="ChEBI" id="CHEBI:189632"/>
        <dbReference type="EC" id="2.4.1.221"/>
    </reaction>
    <physiologicalReaction direction="left-to-right" evidence="24">
        <dbReference type="Rhea" id="RHEA:63645"/>
    </physiologicalReaction>
</comment>
<dbReference type="AlphaFoldDB" id="A8XJE8"/>
<dbReference type="GO" id="GO:0006886">
    <property type="term" value="P:intracellular protein transport"/>
    <property type="evidence" value="ECO:0007669"/>
    <property type="project" value="InterPro"/>
</dbReference>
<dbReference type="GO" id="GO:0006836">
    <property type="term" value="P:neurotransmitter transport"/>
    <property type="evidence" value="ECO:0007669"/>
    <property type="project" value="UniProtKB-KW"/>
</dbReference>
<dbReference type="GO" id="GO:0046922">
    <property type="term" value="F:peptide-O-fucosyltransferase activity"/>
    <property type="evidence" value="ECO:0007669"/>
    <property type="project" value="UniProtKB-EC"/>
</dbReference>
<dbReference type="Gene3D" id="1.20.5.110">
    <property type="match status" value="1"/>
</dbReference>
<keyword evidence="19" id="KW-0325">Glycoprotein</keyword>
<dbReference type="FunCoup" id="A8XJE8">
    <property type="interactions" value="2142"/>
</dbReference>
<comment type="subcellular location">
    <subcellularLocation>
        <location evidence="2">Endoplasmic reticulum</location>
    </subcellularLocation>
    <subcellularLocation>
        <location evidence="1">Membrane</location>
        <topology evidence="1">Single-pass type IV membrane protein</topology>
    </subcellularLocation>
</comment>
<dbReference type="HOGENOM" id="CLU_039551_0_0_1"/>
<dbReference type="GO" id="GO:0007219">
    <property type="term" value="P:Notch signaling pathway"/>
    <property type="evidence" value="ECO:0007669"/>
    <property type="project" value="UniProtKB-KW"/>
</dbReference>
<keyword evidence="21" id="KW-0119">Carbohydrate metabolism</keyword>
<keyword evidence="16" id="KW-0175">Coiled coil</keyword>
<evidence type="ECO:0000256" key="13">
    <source>
        <dbReference type="ARBA" id="ARBA00022824"/>
    </source>
</evidence>
<evidence type="ECO:0000256" key="1">
    <source>
        <dbReference type="ARBA" id="ARBA00004211"/>
    </source>
</evidence>
<evidence type="ECO:0000256" key="9">
    <source>
        <dbReference type="ARBA" id="ARBA00022676"/>
    </source>
</evidence>
<dbReference type="CTD" id="8586330"/>
<keyword evidence="18" id="KW-1015">Disulfide bond</keyword>
<dbReference type="STRING" id="6238.A8XJE8"/>
<evidence type="ECO:0000256" key="20">
    <source>
        <dbReference type="ARBA" id="ARBA00023253"/>
    </source>
</evidence>
<feature type="domain" description="T-SNARE coiled-coil homology" evidence="25">
    <location>
        <begin position="31"/>
        <end position="93"/>
    </location>
</feature>
<dbReference type="Pfam" id="PF10250">
    <property type="entry name" value="O-FucT"/>
    <property type="match status" value="1"/>
</dbReference>
<dbReference type="FunFam" id="1.20.5.110:FF:000006">
    <property type="entry name" value="Syntaxin 6"/>
    <property type="match status" value="1"/>
</dbReference>
<evidence type="ECO:0000259" key="25">
    <source>
        <dbReference type="PROSITE" id="PS50192"/>
    </source>
</evidence>
<dbReference type="WormBase" id="CBG14147">
    <property type="protein sequence ID" value="CBP03538"/>
    <property type="gene ID" value="WBGene00034742"/>
</dbReference>
<evidence type="ECO:0000256" key="22">
    <source>
        <dbReference type="ARBA" id="ARBA00033080"/>
    </source>
</evidence>
<keyword evidence="10" id="KW-0808">Transferase</keyword>
<dbReference type="EC" id="2.4.1.221" evidence="6"/>
<dbReference type="SUPFAM" id="SSF58038">
    <property type="entry name" value="SNARE fusion complex"/>
    <property type="match status" value="1"/>
</dbReference>
<keyword evidence="8" id="KW-0813">Transport</keyword>
<organism evidence="26 27">
    <name type="scientific">Caenorhabditis briggsae</name>
    <dbReference type="NCBI Taxonomy" id="6238"/>
    <lineage>
        <taxon>Eukaryota</taxon>
        <taxon>Metazoa</taxon>
        <taxon>Ecdysozoa</taxon>
        <taxon>Nematoda</taxon>
        <taxon>Chromadorea</taxon>
        <taxon>Rhabditida</taxon>
        <taxon>Rhabditina</taxon>
        <taxon>Rhabditomorpha</taxon>
        <taxon>Rhabditoidea</taxon>
        <taxon>Rhabditidae</taxon>
        <taxon>Peloderinae</taxon>
        <taxon>Caenorhabditis</taxon>
    </lineage>
</organism>
<evidence type="ECO:0000256" key="23">
    <source>
        <dbReference type="ARBA" id="ARBA00047273"/>
    </source>
</evidence>
<dbReference type="GeneID" id="8586330"/>
<evidence type="ECO:0000256" key="18">
    <source>
        <dbReference type="ARBA" id="ARBA00023157"/>
    </source>
</evidence>
<dbReference type="EMBL" id="HE600983">
    <property type="protein sequence ID" value="CAP32773.1"/>
    <property type="molecule type" value="Genomic_DNA"/>
</dbReference>
<keyword evidence="13" id="KW-0256">Endoplasmic reticulum</keyword>
<dbReference type="PANTHER" id="PTHR21420:SF10">
    <property type="entry name" value="GDP-FUCOSE PROTEIN O-FUCOSYLTRANSFERASE 1"/>
    <property type="match status" value="1"/>
</dbReference>
<evidence type="ECO:0000256" key="10">
    <source>
        <dbReference type="ARBA" id="ARBA00022679"/>
    </source>
</evidence>
<keyword evidence="15" id="KW-1133">Transmembrane helix</keyword>
<evidence type="ECO:0000256" key="6">
    <source>
        <dbReference type="ARBA" id="ARBA00012196"/>
    </source>
</evidence>
<dbReference type="PROSITE" id="PS50192">
    <property type="entry name" value="T_SNARE"/>
    <property type="match status" value="1"/>
</dbReference>
<sequence length="523" mass="59447">MSNYRYSKLNEEEISLEDVPSSAGQIFSRQEQIIQEQDEELELVGNSVRTLRGMSSMIGDELDQQSVMLDDLGQEMEYAETKLDTAMKKMAKLTHLEDATTYSFCRVQPVQNDHGPLGVAVLPHLHSHHLSYSTFDFVFLMKILRVLVVYSIYSIYFADAVKNGAKNGTDPNGYIVFCPCMGRFGNQIDQFLGVLSFAKSLDRTLVLPNFIEFNHPETKMIPFEVLFQVGTVAKYTRVVTMHEFTKKIIKAFCWNPRKAIYDTDAEPGCHAKEGNPFGPYWDQIGVSFVGDEYFGEIPGGFETSQMGSRKKWLEKFGPEEFPVLAFPSAPAAFPSKGKVWSIQKYLRWSSRITEQAKKYITNNLQKPFVAVHLRNDADWVRVCDHIDLEKNRPLFASEQCLGEGHHQGQLTMEMCIPNKQQIVDMIVEKVGSIGAKSVFVASDKDHMIDEINEALKPYEIEAHRQEVDDMYTSLAIMGRSDLFIGNCVSTFSHIVKRERDHTGQSPRPSAFFGVRSARRHIDL</sequence>
<keyword evidence="14" id="KW-0914">Notch signaling pathway</keyword>
<protein>
    <recommendedName>
        <fullName evidence="7">GDP-fucose protein O-fucosyltransferase 1</fullName>
        <ecNumber evidence="6">2.4.1.221</ecNumber>
    </recommendedName>
    <alternativeName>
        <fullName evidence="22">Peptide-O-fucosyltransferase 1</fullName>
    </alternativeName>
</protein>
<dbReference type="eggNOG" id="KOG3849">
    <property type="taxonomic scope" value="Eukaryota"/>
</dbReference>
<dbReference type="RefSeq" id="XP_002644335.1">
    <property type="nucleotide sequence ID" value="XM_002644289.1"/>
</dbReference>
<dbReference type="CDD" id="cd11302">
    <property type="entry name" value="O-FucT-1"/>
    <property type="match status" value="1"/>
</dbReference>
<comment type="similarity">
    <text evidence="4">Belongs to the syntaxin family.</text>
</comment>
<dbReference type="GO" id="GO:0006004">
    <property type="term" value="P:fucose metabolic process"/>
    <property type="evidence" value="ECO:0007669"/>
    <property type="project" value="UniProtKB-KW"/>
</dbReference>
<dbReference type="GO" id="GO:0005783">
    <property type="term" value="C:endoplasmic reticulum"/>
    <property type="evidence" value="ECO:0007669"/>
    <property type="project" value="UniProtKB-SubCell"/>
</dbReference>
<dbReference type="OMA" id="NNTHEPL"/>
<evidence type="ECO:0000256" key="2">
    <source>
        <dbReference type="ARBA" id="ARBA00004240"/>
    </source>
</evidence>
<evidence type="ECO:0000256" key="11">
    <source>
        <dbReference type="ARBA" id="ARBA00022692"/>
    </source>
</evidence>
<evidence type="ECO:0000313" key="26">
    <source>
        <dbReference type="EMBL" id="CAP32773.1"/>
    </source>
</evidence>
<comment type="pathway">
    <text evidence="3">Protein modification; protein glycosylation.</text>
</comment>
<accession>A8XJE8</accession>
<dbReference type="UniPathway" id="UPA00378"/>
<evidence type="ECO:0000256" key="7">
    <source>
        <dbReference type="ARBA" id="ARBA00021745"/>
    </source>
</evidence>
<keyword evidence="20" id="KW-0294">Fucose metabolism</keyword>
<evidence type="ECO:0000256" key="24">
    <source>
        <dbReference type="ARBA" id="ARBA00048647"/>
    </source>
</evidence>
<dbReference type="eggNOG" id="KOG3202">
    <property type="taxonomic scope" value="Eukaryota"/>
</dbReference>
<dbReference type="KEGG" id="cbr:CBG_14147"/>
<evidence type="ECO:0000256" key="14">
    <source>
        <dbReference type="ARBA" id="ARBA00022976"/>
    </source>
</evidence>
<dbReference type="InterPro" id="IPR039922">
    <property type="entry name" value="POFUT1"/>
</dbReference>
<keyword evidence="17" id="KW-0472">Membrane</keyword>
<evidence type="ECO:0000256" key="3">
    <source>
        <dbReference type="ARBA" id="ARBA00004922"/>
    </source>
</evidence>
<dbReference type="SMART" id="SM00397">
    <property type="entry name" value="t_SNARE"/>
    <property type="match status" value="1"/>
</dbReference>
<proteinExistence type="inferred from homology"/>
<dbReference type="InParanoid" id="A8XJE8"/>
<reference evidence="26 27" key="1">
    <citation type="journal article" date="2003" name="PLoS Biol.">
        <title>The genome sequence of Caenorhabditis briggsae: a platform for comparative genomics.</title>
        <authorList>
            <person name="Stein L.D."/>
            <person name="Bao Z."/>
            <person name="Blasiar D."/>
            <person name="Blumenthal T."/>
            <person name="Brent M.R."/>
            <person name="Chen N."/>
            <person name="Chinwalla A."/>
            <person name="Clarke L."/>
            <person name="Clee C."/>
            <person name="Coghlan A."/>
            <person name="Coulson A."/>
            <person name="D'Eustachio P."/>
            <person name="Fitch D.H."/>
            <person name="Fulton L.A."/>
            <person name="Fulton R.E."/>
            <person name="Griffiths-Jones S."/>
            <person name="Harris T.W."/>
            <person name="Hillier L.W."/>
            <person name="Kamath R."/>
            <person name="Kuwabara P.E."/>
            <person name="Mardis E.R."/>
            <person name="Marra M.A."/>
            <person name="Miner T.L."/>
            <person name="Minx P."/>
            <person name="Mullikin J.C."/>
            <person name="Plumb R.W."/>
            <person name="Rogers J."/>
            <person name="Schein J.E."/>
            <person name="Sohrmann M."/>
            <person name="Spieth J."/>
            <person name="Stajich J.E."/>
            <person name="Wei C."/>
            <person name="Willey D."/>
            <person name="Wilson R.K."/>
            <person name="Durbin R."/>
            <person name="Waterston R.H."/>
        </authorList>
    </citation>
    <scope>NUCLEOTIDE SEQUENCE [LARGE SCALE GENOMIC DNA]</scope>
    <source>
        <strain evidence="26 27">AF16</strain>
    </source>
</reference>
<keyword evidence="11" id="KW-0812">Transmembrane</keyword>
<dbReference type="Gene3D" id="3.40.50.11350">
    <property type="match status" value="1"/>
</dbReference>
<dbReference type="CDD" id="cd15851">
    <property type="entry name" value="SNARE_Syntaxin6"/>
    <property type="match status" value="1"/>
</dbReference>
<dbReference type="Gene3D" id="3.40.50.11340">
    <property type="match status" value="1"/>
</dbReference>
<evidence type="ECO:0000256" key="15">
    <source>
        <dbReference type="ARBA" id="ARBA00022989"/>
    </source>
</evidence>
<gene>
    <name evidence="26 28" type="ORF">CBG14147</name>
    <name evidence="26" type="ORF">CBG_14147</name>
</gene>
<evidence type="ECO:0000256" key="5">
    <source>
        <dbReference type="ARBA" id="ARBA00010626"/>
    </source>
</evidence>
<name>A8XJE8_CAEBR</name>
<keyword evidence="9" id="KW-0328">Glycosyltransferase</keyword>
<keyword evidence="27" id="KW-1185">Reference proteome</keyword>
<comment type="catalytic activity">
    <reaction evidence="23">
        <text>L-threonyl-[protein] + GDP-beta-L-fucose = 3-O-(alpha-L-fucosyl)-L-threonyl-[protein] + GDP + H(+)</text>
        <dbReference type="Rhea" id="RHEA:70491"/>
        <dbReference type="Rhea" id="RHEA-COMP:11060"/>
        <dbReference type="Rhea" id="RHEA-COMP:17915"/>
        <dbReference type="ChEBI" id="CHEBI:15378"/>
        <dbReference type="ChEBI" id="CHEBI:30013"/>
        <dbReference type="ChEBI" id="CHEBI:57273"/>
        <dbReference type="ChEBI" id="CHEBI:58189"/>
        <dbReference type="ChEBI" id="CHEBI:189631"/>
        <dbReference type="EC" id="2.4.1.221"/>
    </reaction>
    <physiologicalReaction direction="left-to-right" evidence="23">
        <dbReference type="Rhea" id="RHEA:70492"/>
    </physiologicalReaction>
</comment>
<comment type="similarity">
    <text evidence="5">Belongs to the glycosyltransferase 65 family.</text>
</comment>
<evidence type="ECO:0000313" key="27">
    <source>
        <dbReference type="Proteomes" id="UP000008549"/>
    </source>
</evidence>
<evidence type="ECO:0000313" key="28">
    <source>
        <dbReference type="WormBase" id="CBG14147"/>
    </source>
</evidence>
<evidence type="ECO:0000256" key="8">
    <source>
        <dbReference type="ARBA" id="ARBA00022448"/>
    </source>
</evidence>
<evidence type="ECO:0000256" key="19">
    <source>
        <dbReference type="ARBA" id="ARBA00023180"/>
    </source>
</evidence>
<dbReference type="Proteomes" id="UP000008549">
    <property type="component" value="Unassembled WGS sequence"/>
</dbReference>
<dbReference type="InterPro" id="IPR000727">
    <property type="entry name" value="T_SNARE_dom"/>
</dbReference>
<evidence type="ECO:0000256" key="21">
    <source>
        <dbReference type="ARBA" id="ARBA00023277"/>
    </source>
</evidence>
<dbReference type="GO" id="GO:0016020">
    <property type="term" value="C:membrane"/>
    <property type="evidence" value="ECO:0007669"/>
    <property type="project" value="UniProtKB-SubCell"/>
</dbReference>
<reference evidence="26 27" key="2">
    <citation type="journal article" date="2011" name="PLoS Genet.">
        <title>Caenorhabditis briggsae recombinant inbred line genotypes reveal inter-strain incompatibility and the evolution of recombination.</title>
        <authorList>
            <person name="Ross J.A."/>
            <person name="Koboldt D.C."/>
            <person name="Staisch J.E."/>
            <person name="Chamberlin H.M."/>
            <person name="Gupta B.P."/>
            <person name="Miller R.D."/>
            <person name="Baird S.E."/>
            <person name="Haag E.S."/>
        </authorList>
    </citation>
    <scope>NUCLEOTIDE SEQUENCE [LARGE SCALE GENOMIC DNA]</scope>
    <source>
        <strain evidence="26 27">AF16</strain>
    </source>
</reference>
<dbReference type="PANTHER" id="PTHR21420">
    <property type="entry name" value="GDP-FUCOSE PROTEIN O-FUCOSYLTRANSFERASE 1"/>
    <property type="match status" value="1"/>
</dbReference>
<dbReference type="InterPro" id="IPR006012">
    <property type="entry name" value="Syntaxin/epimorphin_CS"/>
</dbReference>
<keyword evidence="12" id="KW-0532">Neurotransmitter transport</keyword>
<evidence type="ECO:0000256" key="12">
    <source>
        <dbReference type="ARBA" id="ARBA00022775"/>
    </source>
</evidence>
<evidence type="ECO:0000256" key="17">
    <source>
        <dbReference type="ARBA" id="ARBA00023136"/>
    </source>
</evidence>
<evidence type="ECO:0000256" key="4">
    <source>
        <dbReference type="ARBA" id="ARBA00009063"/>
    </source>
</evidence>
<dbReference type="InterPro" id="IPR019378">
    <property type="entry name" value="GDP-Fuc_O-FucTrfase"/>
</dbReference>
<dbReference type="PROSITE" id="PS00914">
    <property type="entry name" value="SYNTAXIN"/>
    <property type="match status" value="1"/>
</dbReference>
<dbReference type="GO" id="GO:0005484">
    <property type="term" value="F:SNAP receptor activity"/>
    <property type="evidence" value="ECO:0007669"/>
    <property type="project" value="InterPro"/>
</dbReference>